<dbReference type="Gene3D" id="3.20.20.10">
    <property type="entry name" value="Alanine racemase"/>
    <property type="match status" value="1"/>
</dbReference>
<accession>A0A9X9A793</accession>
<protein>
    <submittedName>
        <fullName evidence="6">Alanine racemase</fullName>
        <ecNumber evidence="6">5.1.1.1</ecNumber>
    </submittedName>
</protein>
<dbReference type="FunFam" id="3.20.20.10:FF:000002">
    <property type="entry name" value="Alanine racemase"/>
    <property type="match status" value="1"/>
</dbReference>
<comment type="cofactor">
    <cofactor evidence="1 4">
        <name>pyridoxal 5'-phosphate</name>
        <dbReference type="ChEBI" id="CHEBI:597326"/>
    </cofactor>
</comment>
<feature type="modified residue" description="N6-(pyridoxal phosphate)lysine" evidence="4">
    <location>
        <position position="25"/>
    </location>
</feature>
<evidence type="ECO:0000256" key="3">
    <source>
        <dbReference type="ARBA" id="ARBA00023235"/>
    </source>
</evidence>
<evidence type="ECO:0000256" key="4">
    <source>
        <dbReference type="PIRSR" id="PIRSR600821-50"/>
    </source>
</evidence>
<organism evidence="6 7">
    <name type="scientific">Bacillus cereus</name>
    <dbReference type="NCBI Taxonomy" id="1396"/>
    <lineage>
        <taxon>Bacteria</taxon>
        <taxon>Bacillati</taxon>
        <taxon>Bacillota</taxon>
        <taxon>Bacilli</taxon>
        <taxon>Bacillales</taxon>
        <taxon>Bacillaceae</taxon>
        <taxon>Bacillus</taxon>
        <taxon>Bacillus cereus group</taxon>
    </lineage>
</organism>
<dbReference type="NCBIfam" id="TIGR00492">
    <property type="entry name" value="alr"/>
    <property type="match status" value="1"/>
</dbReference>
<dbReference type="GO" id="GO:0008784">
    <property type="term" value="F:alanine racemase activity"/>
    <property type="evidence" value="ECO:0007669"/>
    <property type="project" value="UniProtKB-EC"/>
</dbReference>
<dbReference type="PANTHER" id="PTHR30511">
    <property type="entry name" value="ALANINE RACEMASE"/>
    <property type="match status" value="1"/>
</dbReference>
<dbReference type="SUPFAM" id="SSF51419">
    <property type="entry name" value="PLP-binding barrel"/>
    <property type="match status" value="1"/>
</dbReference>
<gene>
    <name evidence="6" type="primary">alr</name>
    <name evidence="6" type="ORF">FC695_19175</name>
</gene>
<dbReference type="PROSITE" id="PS00395">
    <property type="entry name" value="ALANINE_RACEMASE"/>
    <property type="match status" value="1"/>
</dbReference>
<feature type="non-terminal residue" evidence="6">
    <location>
        <position position="1"/>
    </location>
</feature>
<proteinExistence type="predicted"/>
<keyword evidence="3 6" id="KW-0413">Isomerase</keyword>
<sequence length="204" mass="22712">AVKHNVKEFKKHVNDEEIKMMAAVKANGYGHGAVEVAKAAIEAGIHQLAVAFVDEAIELREAGITVPILILGYTPVAAVEDVIQYDVMMTVYRVEDLHGINEIANRLQKKVQIQVKIDTGMSRIGLQEEEVKPFLEELNRMEYVEVVGIFTHYSTADEIDKSYTNMQTSLFEKAVNTAKELGIQIPYIHSSNSAGSMELSNTFQ</sequence>
<dbReference type="EC" id="5.1.1.1" evidence="6"/>
<dbReference type="InterPro" id="IPR001608">
    <property type="entry name" value="Ala_racemase_N"/>
</dbReference>
<evidence type="ECO:0000313" key="7">
    <source>
        <dbReference type="Proteomes" id="UP000308444"/>
    </source>
</evidence>
<evidence type="ECO:0000256" key="1">
    <source>
        <dbReference type="ARBA" id="ARBA00001933"/>
    </source>
</evidence>
<keyword evidence="2 4" id="KW-0663">Pyridoxal phosphate</keyword>
<evidence type="ECO:0000259" key="5">
    <source>
        <dbReference type="Pfam" id="PF01168"/>
    </source>
</evidence>
<comment type="caution">
    <text evidence="6">The sequence shown here is derived from an EMBL/GenBank/DDBJ whole genome shotgun (WGS) entry which is preliminary data.</text>
</comment>
<dbReference type="InterPro" id="IPR020622">
    <property type="entry name" value="Ala_racemase_pyridoxalP-BS"/>
</dbReference>
<dbReference type="PANTHER" id="PTHR30511:SF0">
    <property type="entry name" value="ALANINE RACEMASE, CATABOLIC-RELATED"/>
    <property type="match status" value="1"/>
</dbReference>
<dbReference type="PRINTS" id="PR00992">
    <property type="entry name" value="ALARACEMASE"/>
</dbReference>
<dbReference type="GO" id="GO:0005829">
    <property type="term" value="C:cytosol"/>
    <property type="evidence" value="ECO:0007669"/>
    <property type="project" value="TreeGrafter"/>
</dbReference>
<dbReference type="InterPro" id="IPR000821">
    <property type="entry name" value="Ala_racemase"/>
</dbReference>
<dbReference type="AlphaFoldDB" id="A0A9X9A793"/>
<evidence type="ECO:0000313" key="6">
    <source>
        <dbReference type="EMBL" id="TKJ01413.1"/>
    </source>
</evidence>
<dbReference type="InterPro" id="IPR029066">
    <property type="entry name" value="PLP-binding_barrel"/>
</dbReference>
<name>A0A9X9A793_BACCE</name>
<feature type="non-terminal residue" evidence="6">
    <location>
        <position position="204"/>
    </location>
</feature>
<dbReference type="CDD" id="cd00430">
    <property type="entry name" value="PLPDE_III_AR"/>
    <property type="match status" value="1"/>
</dbReference>
<reference evidence="6 7" key="1">
    <citation type="journal article" date="2019" name="Environ. Microbiol.">
        <title>An active ?-lactamase is a part of an orchestrated cell wall stress resistance network of Bacillus subtilis and related rhizosphere species.</title>
        <authorList>
            <person name="Bucher T."/>
            <person name="Keren-Paz A."/>
            <person name="Hausser J."/>
            <person name="Olender T."/>
            <person name="Cytryn E."/>
            <person name="Kolodkin-Gal I."/>
        </authorList>
    </citation>
    <scope>NUCLEOTIDE SEQUENCE [LARGE SCALE GENOMIC DNA]</scope>
    <source>
        <strain evidence="6 7">I32</strain>
    </source>
</reference>
<dbReference type="GO" id="GO:0030170">
    <property type="term" value="F:pyridoxal phosphate binding"/>
    <property type="evidence" value="ECO:0007669"/>
    <property type="project" value="TreeGrafter"/>
</dbReference>
<dbReference type="Proteomes" id="UP000308444">
    <property type="component" value="Unassembled WGS sequence"/>
</dbReference>
<feature type="domain" description="Alanine racemase N-terminal" evidence="5">
    <location>
        <begin position="1"/>
        <end position="199"/>
    </location>
</feature>
<dbReference type="GO" id="GO:0009252">
    <property type="term" value="P:peptidoglycan biosynthetic process"/>
    <property type="evidence" value="ECO:0007669"/>
    <property type="project" value="TreeGrafter"/>
</dbReference>
<dbReference type="Pfam" id="PF01168">
    <property type="entry name" value="Ala_racemase_N"/>
    <property type="match status" value="1"/>
</dbReference>
<evidence type="ECO:0000256" key="2">
    <source>
        <dbReference type="ARBA" id="ARBA00022898"/>
    </source>
</evidence>
<dbReference type="EMBL" id="SZOH01001323">
    <property type="protein sequence ID" value="TKJ01413.1"/>
    <property type="molecule type" value="Genomic_DNA"/>
</dbReference>
<dbReference type="GO" id="GO:0030632">
    <property type="term" value="P:D-alanine biosynthetic process"/>
    <property type="evidence" value="ECO:0007669"/>
    <property type="project" value="TreeGrafter"/>
</dbReference>